<reference evidence="3" key="1">
    <citation type="journal article" date="2021" name="PeerJ">
        <title>Extensive microbial diversity within the chicken gut microbiome revealed by metagenomics and culture.</title>
        <authorList>
            <person name="Gilroy R."/>
            <person name="Ravi A."/>
            <person name="Getino M."/>
            <person name="Pursley I."/>
            <person name="Horton D.L."/>
            <person name="Alikhan N.F."/>
            <person name="Baker D."/>
            <person name="Gharbi K."/>
            <person name="Hall N."/>
            <person name="Watson M."/>
            <person name="Adriaenssens E.M."/>
            <person name="Foster-Nyarko E."/>
            <person name="Jarju S."/>
            <person name="Secka A."/>
            <person name="Antonio M."/>
            <person name="Oren A."/>
            <person name="Chaudhuri R.R."/>
            <person name="La Ragione R."/>
            <person name="Hildebrand F."/>
            <person name="Pallen M.J."/>
        </authorList>
    </citation>
    <scope>NUCLEOTIDE SEQUENCE</scope>
    <source>
        <strain evidence="3">CHK173-259</strain>
    </source>
</reference>
<dbReference type="AlphaFoldDB" id="A0A9D1QRW4"/>
<dbReference type="EMBL" id="DXGJ01000052">
    <property type="protein sequence ID" value="HIW72335.1"/>
    <property type="molecule type" value="Genomic_DNA"/>
</dbReference>
<dbReference type="InterPro" id="IPR014820">
    <property type="entry name" value="PriCT_1"/>
</dbReference>
<proteinExistence type="predicted"/>
<dbReference type="Pfam" id="PF09250">
    <property type="entry name" value="Prim-Pol"/>
    <property type="match status" value="1"/>
</dbReference>
<name>A0A9D1QRW4_9LACO</name>
<reference evidence="3" key="2">
    <citation type="submission" date="2021-04" db="EMBL/GenBank/DDBJ databases">
        <authorList>
            <person name="Gilroy R."/>
        </authorList>
    </citation>
    <scope>NUCLEOTIDE SEQUENCE</scope>
    <source>
        <strain evidence="3">CHK173-259</strain>
    </source>
</reference>
<dbReference type="SUPFAM" id="SSF56747">
    <property type="entry name" value="Prim-pol domain"/>
    <property type="match status" value="1"/>
</dbReference>
<feature type="domain" description="Primase C-terminal 1" evidence="1">
    <location>
        <begin position="200"/>
        <end position="264"/>
    </location>
</feature>
<dbReference type="Pfam" id="PF08708">
    <property type="entry name" value="PriCT_1"/>
    <property type="match status" value="1"/>
</dbReference>
<comment type="caution">
    <text evidence="3">The sequence shown here is derived from an EMBL/GenBank/DDBJ whole genome shotgun (WGS) entry which is preliminary data.</text>
</comment>
<organism evidence="3 4">
    <name type="scientific">Candidatus Levilactobacillus faecigallinarum</name>
    <dbReference type="NCBI Taxonomy" id="2838638"/>
    <lineage>
        <taxon>Bacteria</taxon>
        <taxon>Bacillati</taxon>
        <taxon>Bacillota</taxon>
        <taxon>Bacilli</taxon>
        <taxon>Lactobacillales</taxon>
        <taxon>Lactobacillaceae</taxon>
        <taxon>Levilactobacillus</taxon>
    </lineage>
</organism>
<evidence type="ECO:0000313" key="3">
    <source>
        <dbReference type="EMBL" id="HIW72335.1"/>
    </source>
</evidence>
<gene>
    <name evidence="3" type="ORF">H9875_06875</name>
</gene>
<sequence length="264" mass="28879">MTRVNEILAWAGQGYAVYPLVANTKTPLKGSHGYKDASNDTGKVTEWLTSDESVNVGMSLAPSHLLVVDIDRHADASGKAKSDGVGSIKRLAEDGKFLPSDTYIEQTPANGLHYFFKYRGKSLPQREALYPGVDVLTRAVVVSPSVIEGRQYKPIGGKKLADIKPVPKWLFDELQGHKTNVSAERASFTRKTWAGRMLDDLVGGTGVGDRNVYLTSLIGKLFNTGCQTETAYELLLFANDRLETPLPGHEVNQIFKSILKRVAG</sequence>
<protein>
    <submittedName>
        <fullName evidence="3">Bifunctional DNA primase/polymerase</fullName>
    </submittedName>
</protein>
<evidence type="ECO:0000259" key="2">
    <source>
        <dbReference type="SMART" id="SM00943"/>
    </source>
</evidence>
<evidence type="ECO:0000313" key="4">
    <source>
        <dbReference type="Proteomes" id="UP000886822"/>
    </source>
</evidence>
<dbReference type="CDD" id="cd04859">
    <property type="entry name" value="Prim_Pol"/>
    <property type="match status" value="1"/>
</dbReference>
<evidence type="ECO:0000259" key="1">
    <source>
        <dbReference type="SMART" id="SM00942"/>
    </source>
</evidence>
<dbReference type="SMART" id="SM00943">
    <property type="entry name" value="Prim-Pol"/>
    <property type="match status" value="1"/>
</dbReference>
<feature type="domain" description="DNA primase/polymerase bifunctional N-terminal" evidence="2">
    <location>
        <begin position="7"/>
        <end position="170"/>
    </location>
</feature>
<dbReference type="Proteomes" id="UP000886822">
    <property type="component" value="Unassembled WGS sequence"/>
</dbReference>
<dbReference type="InterPro" id="IPR015330">
    <property type="entry name" value="DNA_primase/pol_bifunc_N"/>
</dbReference>
<accession>A0A9D1QRW4</accession>
<dbReference type="SMART" id="SM00942">
    <property type="entry name" value="PriCT_1"/>
    <property type="match status" value="1"/>
</dbReference>